<feature type="region of interest" description="Disordered" evidence="1">
    <location>
        <begin position="1"/>
        <end position="56"/>
    </location>
</feature>
<reference evidence="3" key="1">
    <citation type="journal article" date="2019" name="Int. J. Syst. Evol. Microbiol.">
        <title>The Global Catalogue of Microorganisms (GCM) 10K type strain sequencing project: providing services to taxonomists for standard genome sequencing and annotation.</title>
        <authorList>
            <consortium name="The Broad Institute Genomics Platform"/>
            <consortium name="The Broad Institute Genome Sequencing Center for Infectious Disease"/>
            <person name="Wu L."/>
            <person name="Ma J."/>
        </authorList>
    </citation>
    <scope>NUCLEOTIDE SEQUENCE [LARGE SCALE GENOMIC DNA]</scope>
    <source>
        <strain evidence="3">PJ61</strain>
    </source>
</reference>
<evidence type="ECO:0000313" key="3">
    <source>
        <dbReference type="Proteomes" id="UP001595778"/>
    </source>
</evidence>
<protein>
    <submittedName>
        <fullName evidence="2">Uncharacterized protein</fullName>
    </submittedName>
</protein>
<feature type="compositionally biased region" description="Polar residues" evidence="1">
    <location>
        <begin position="19"/>
        <end position="30"/>
    </location>
</feature>
<feature type="compositionally biased region" description="Low complexity" evidence="1">
    <location>
        <begin position="41"/>
        <end position="55"/>
    </location>
</feature>
<comment type="caution">
    <text evidence="2">The sequence shown here is derived from an EMBL/GenBank/DDBJ whole genome shotgun (WGS) entry which is preliminary data.</text>
</comment>
<gene>
    <name evidence="2" type="ORF">ACFO0G_07765</name>
</gene>
<proteinExistence type="predicted"/>
<name>A0ABV8WIP0_9MICC</name>
<evidence type="ECO:0000256" key="1">
    <source>
        <dbReference type="SAM" id="MobiDB-lite"/>
    </source>
</evidence>
<feature type="compositionally biased region" description="Low complexity" evidence="1">
    <location>
        <begin position="1"/>
        <end position="18"/>
    </location>
</feature>
<sequence>MKTPSSGAPAPRGSSQPGNLRTGQLQSGNLRSGELPAGFRPAGPSSDDAAAGDGPLKAMSPGVVDYLFRQLVSGRPAEDVQWEREGISLAAQPEGAELARRLAETDIDALTPTELFHYVRAAQRLASWAEDLRQAAVGRYCHAGTNAPRPGGQSI</sequence>
<dbReference type="Proteomes" id="UP001595778">
    <property type="component" value="Unassembled WGS sequence"/>
</dbReference>
<evidence type="ECO:0000313" key="2">
    <source>
        <dbReference type="EMBL" id="MFC4395985.1"/>
    </source>
</evidence>
<accession>A0ABV8WIP0</accession>
<organism evidence="2 3">
    <name type="scientific">Arthrobacter sedimenti</name>
    <dbReference type="NCBI Taxonomy" id="2694931"/>
    <lineage>
        <taxon>Bacteria</taxon>
        <taxon>Bacillati</taxon>
        <taxon>Actinomycetota</taxon>
        <taxon>Actinomycetes</taxon>
        <taxon>Micrococcales</taxon>
        <taxon>Micrococcaceae</taxon>
        <taxon>Arthrobacter</taxon>
    </lineage>
</organism>
<dbReference type="RefSeq" id="WP_376976959.1">
    <property type="nucleotide sequence ID" value="NZ_JBHSDQ010000002.1"/>
</dbReference>
<keyword evidence="3" id="KW-1185">Reference proteome</keyword>
<dbReference type="EMBL" id="JBHSDQ010000002">
    <property type="protein sequence ID" value="MFC4395985.1"/>
    <property type="molecule type" value="Genomic_DNA"/>
</dbReference>